<feature type="non-terminal residue" evidence="1">
    <location>
        <position position="178"/>
    </location>
</feature>
<dbReference type="Proteomes" id="UP001201163">
    <property type="component" value="Unassembled WGS sequence"/>
</dbReference>
<dbReference type="AlphaFoldDB" id="A0AAD4LH84"/>
<protein>
    <submittedName>
        <fullName evidence="1">Uncharacterized protein</fullName>
    </submittedName>
</protein>
<reference evidence="1" key="1">
    <citation type="submission" date="2022-01" db="EMBL/GenBank/DDBJ databases">
        <title>Comparative genomics reveals a dynamic genome evolution in the ectomycorrhizal milk-cap (Lactarius) mushrooms.</title>
        <authorList>
            <consortium name="DOE Joint Genome Institute"/>
            <person name="Lebreton A."/>
            <person name="Tang N."/>
            <person name="Kuo A."/>
            <person name="LaButti K."/>
            <person name="Drula E."/>
            <person name="Barry K."/>
            <person name="Clum A."/>
            <person name="Lipzen A."/>
            <person name="Mousain D."/>
            <person name="Ng V."/>
            <person name="Wang R."/>
            <person name="Wang X."/>
            <person name="Dai Y."/>
            <person name="Henrissat B."/>
            <person name="Grigoriev I.V."/>
            <person name="Guerin-Laguette A."/>
            <person name="Yu F."/>
            <person name="Martin F.M."/>
        </authorList>
    </citation>
    <scope>NUCLEOTIDE SEQUENCE</scope>
    <source>
        <strain evidence="1">QP</strain>
    </source>
</reference>
<dbReference type="EMBL" id="JAKELL010000027">
    <property type="protein sequence ID" value="KAH8991260.1"/>
    <property type="molecule type" value="Genomic_DNA"/>
</dbReference>
<feature type="non-terminal residue" evidence="1">
    <location>
        <position position="1"/>
    </location>
</feature>
<accession>A0AAD4LH84</accession>
<keyword evidence="2" id="KW-1185">Reference proteome</keyword>
<evidence type="ECO:0000313" key="1">
    <source>
        <dbReference type="EMBL" id="KAH8991260.1"/>
    </source>
</evidence>
<sequence length="178" mass="19829">FPAYGHALWDPDPGNLYPAVEVGDVGYIREGKFHRLFNVLLPAEDESHALFGVPENYEQLELNINRHINIGRLSPNNFCSAKVTSMPVSERSAQGPDEIPKVSFSCPMREGAVLYLPIEATGANTIANADFGKCIIRHIDRWLEWARQLGLGIGRMEDIILVTGTHRTRSWTNVAFPG</sequence>
<proteinExistence type="predicted"/>
<name>A0AAD4LH84_9AGAM</name>
<evidence type="ECO:0000313" key="2">
    <source>
        <dbReference type="Proteomes" id="UP001201163"/>
    </source>
</evidence>
<comment type="caution">
    <text evidence="1">The sequence shown here is derived from an EMBL/GenBank/DDBJ whole genome shotgun (WGS) entry which is preliminary data.</text>
</comment>
<organism evidence="1 2">
    <name type="scientific">Lactarius akahatsu</name>
    <dbReference type="NCBI Taxonomy" id="416441"/>
    <lineage>
        <taxon>Eukaryota</taxon>
        <taxon>Fungi</taxon>
        <taxon>Dikarya</taxon>
        <taxon>Basidiomycota</taxon>
        <taxon>Agaricomycotina</taxon>
        <taxon>Agaricomycetes</taxon>
        <taxon>Russulales</taxon>
        <taxon>Russulaceae</taxon>
        <taxon>Lactarius</taxon>
    </lineage>
</organism>
<gene>
    <name evidence="1" type="ORF">EDB92DRAFT_1778594</name>
</gene>